<dbReference type="PIRSF" id="PIRSF015582">
    <property type="entry name" value="Cit_lyase_B"/>
    <property type="match status" value="1"/>
</dbReference>
<feature type="binding site" evidence="5">
    <location>
        <position position="127"/>
    </location>
    <ligand>
        <name>Mg(2+)</name>
        <dbReference type="ChEBI" id="CHEBI:18420"/>
    </ligand>
</feature>
<dbReference type="InterPro" id="IPR040442">
    <property type="entry name" value="Pyrv_kinase-like_dom_sf"/>
</dbReference>
<dbReference type="Gene3D" id="3.20.20.60">
    <property type="entry name" value="Phosphoenolpyruvate-binding domains"/>
    <property type="match status" value="1"/>
</dbReference>
<dbReference type="PANTHER" id="PTHR32308">
    <property type="entry name" value="LYASE BETA SUBUNIT, PUTATIVE (AFU_ORTHOLOGUE AFUA_4G13030)-RELATED"/>
    <property type="match status" value="1"/>
</dbReference>
<gene>
    <name evidence="7" type="ORF">LP43_1174</name>
</gene>
<dbReference type="GO" id="GO:0000287">
    <property type="term" value="F:magnesium ion binding"/>
    <property type="evidence" value="ECO:0007669"/>
    <property type="project" value="TreeGrafter"/>
</dbReference>
<dbReference type="GO" id="GO:0006107">
    <property type="term" value="P:oxaloacetate metabolic process"/>
    <property type="evidence" value="ECO:0007669"/>
    <property type="project" value="TreeGrafter"/>
</dbReference>
<keyword evidence="2 5" id="KW-0479">Metal-binding</keyword>
<evidence type="ECO:0000259" key="6">
    <source>
        <dbReference type="Pfam" id="PF03328"/>
    </source>
</evidence>
<dbReference type="InterPro" id="IPR005000">
    <property type="entry name" value="Aldolase/citrate-lyase_domain"/>
</dbReference>
<comment type="cofactor">
    <cofactor evidence="1">
        <name>Mg(2+)</name>
        <dbReference type="ChEBI" id="CHEBI:18420"/>
    </cofactor>
</comment>
<dbReference type="PANTHER" id="PTHR32308:SF10">
    <property type="entry name" value="CITRATE LYASE SUBUNIT BETA"/>
    <property type="match status" value="1"/>
</dbReference>
<keyword evidence="3 5" id="KW-0460">Magnesium</keyword>
<evidence type="ECO:0000256" key="2">
    <source>
        <dbReference type="ARBA" id="ARBA00022723"/>
    </source>
</evidence>
<dbReference type="STRING" id="392484.LP43_1174"/>
<accession>A0A0A0BKD1</accession>
<sequence>MNNYYRPRRSMLYVPGCNPHYLEKARSLQVDSIILDLGAPILLSAKESSRDNVVNALKQGGYGNREVVVRVNDLDSDWGYDDINAVANLGADAILLSNIENDTDVFAGIEALEQAGDHTTPIMVMIESPLAVLHAEEIAKSSARIACMVMATSDLISDLHARPTLERTAIRTSLSWVVLAARAYGRAVIDGIHSDLKDMQAFEYACRIGRDMGFDGKSLVHPFQLPYANDAYTPKPAEVENAKEIIEALTAANAAGRGTVLVNGKLVEHHHVTAAKRFLELSQMITDLELDNE</sequence>
<evidence type="ECO:0000256" key="5">
    <source>
        <dbReference type="PIRSR" id="PIRSR015582-2"/>
    </source>
</evidence>
<name>A0A0A0BKD1_9GAMM</name>
<comment type="caution">
    <text evidence="7">The sequence shown here is derived from an EMBL/GenBank/DDBJ whole genome shotgun (WGS) entry which is preliminary data.</text>
</comment>
<evidence type="ECO:0000256" key="1">
    <source>
        <dbReference type="ARBA" id="ARBA00001946"/>
    </source>
</evidence>
<proteinExistence type="predicted"/>
<organism evidence="7 8">
    <name type="scientific">Methylophaga thiooxydans</name>
    <dbReference type="NCBI Taxonomy" id="392484"/>
    <lineage>
        <taxon>Bacteria</taxon>
        <taxon>Pseudomonadati</taxon>
        <taxon>Pseudomonadota</taxon>
        <taxon>Gammaproteobacteria</taxon>
        <taxon>Thiotrichales</taxon>
        <taxon>Piscirickettsiaceae</taxon>
        <taxon>Methylophaga</taxon>
    </lineage>
</organism>
<evidence type="ECO:0000313" key="8">
    <source>
        <dbReference type="Proteomes" id="UP000029999"/>
    </source>
</evidence>
<dbReference type="GO" id="GO:0016829">
    <property type="term" value="F:lyase activity"/>
    <property type="evidence" value="ECO:0007669"/>
    <property type="project" value="UniProtKB-KW"/>
</dbReference>
<evidence type="ECO:0000313" key="7">
    <source>
        <dbReference type="EMBL" id="KGM07559.1"/>
    </source>
</evidence>
<dbReference type="Pfam" id="PF03328">
    <property type="entry name" value="HpcH_HpaI"/>
    <property type="match status" value="1"/>
</dbReference>
<feature type="binding site" evidence="5">
    <location>
        <position position="154"/>
    </location>
    <ligand>
        <name>Mg(2+)</name>
        <dbReference type="ChEBI" id="CHEBI:18420"/>
    </ligand>
</feature>
<dbReference type="SUPFAM" id="SSF51621">
    <property type="entry name" value="Phosphoenolpyruvate/pyruvate domain"/>
    <property type="match status" value="1"/>
</dbReference>
<feature type="domain" description="HpcH/HpaI aldolase/citrate lyase" evidence="6">
    <location>
        <begin position="9"/>
        <end position="222"/>
    </location>
</feature>
<protein>
    <submittedName>
        <fullName evidence="7">Citryl-CoA-Lyase</fullName>
    </submittedName>
</protein>
<dbReference type="Proteomes" id="UP000029999">
    <property type="component" value="Unassembled WGS sequence"/>
</dbReference>
<reference evidence="7 8" key="1">
    <citation type="submission" date="2014-09" db="EMBL/GenBank/DDBJ databases">
        <authorList>
            <person name="Grob C."/>
            <person name="Taubert M."/>
            <person name="Howat A.M."/>
            <person name="Burns O.J."/>
            <person name="Dixon J.L."/>
            <person name="Chen Y."/>
            <person name="Murrell J.C."/>
        </authorList>
    </citation>
    <scope>NUCLEOTIDE SEQUENCE [LARGE SCALE GENOMIC DNA]</scope>
    <source>
        <strain evidence="7">L4</strain>
    </source>
</reference>
<keyword evidence="7" id="KW-0456">Lyase</keyword>
<feature type="binding site" evidence="4">
    <location>
        <position position="127"/>
    </location>
    <ligand>
        <name>substrate</name>
    </ligand>
</feature>
<dbReference type="EMBL" id="JRQD01000002">
    <property type="protein sequence ID" value="KGM07559.1"/>
    <property type="molecule type" value="Genomic_DNA"/>
</dbReference>
<dbReference type="AlphaFoldDB" id="A0A0A0BKD1"/>
<dbReference type="InterPro" id="IPR011206">
    <property type="entry name" value="Citrate_lyase_beta/mcl1/mcl2"/>
</dbReference>
<dbReference type="RefSeq" id="WP_281085154.1">
    <property type="nucleotide sequence ID" value="NZ_JRQD01000002.1"/>
</dbReference>
<evidence type="ECO:0000256" key="4">
    <source>
        <dbReference type="PIRSR" id="PIRSR015582-1"/>
    </source>
</evidence>
<dbReference type="InterPro" id="IPR015813">
    <property type="entry name" value="Pyrv/PenolPyrv_kinase-like_dom"/>
</dbReference>
<feature type="binding site" evidence="4">
    <location>
        <position position="70"/>
    </location>
    <ligand>
        <name>substrate</name>
    </ligand>
</feature>
<evidence type="ECO:0000256" key="3">
    <source>
        <dbReference type="ARBA" id="ARBA00022842"/>
    </source>
</evidence>